<gene>
    <name evidence="2" type="primary">g7946</name>
    <name evidence="2" type="ORF">VP750_LOCUS6824</name>
</gene>
<comment type="caution">
    <text evidence="2">The sequence shown here is derived from an EMBL/GenBank/DDBJ whole genome shotgun (WGS) entry which is preliminary data.</text>
</comment>
<dbReference type="InterPro" id="IPR057514">
    <property type="entry name" value="NTF2_SigF"/>
</dbReference>
<dbReference type="EMBL" id="CAXHTA020000012">
    <property type="protein sequence ID" value="CAL5225165.1"/>
    <property type="molecule type" value="Genomic_DNA"/>
</dbReference>
<dbReference type="SUPFAM" id="SSF54427">
    <property type="entry name" value="NTF2-like"/>
    <property type="match status" value="1"/>
</dbReference>
<keyword evidence="3" id="KW-1185">Reference proteome</keyword>
<dbReference type="Proteomes" id="UP001497392">
    <property type="component" value="Unassembled WGS sequence"/>
</dbReference>
<feature type="domain" description="SigF-like NTF2-like" evidence="1">
    <location>
        <begin position="1"/>
        <end position="130"/>
    </location>
</feature>
<reference evidence="2 3" key="1">
    <citation type="submission" date="2024-06" db="EMBL/GenBank/DDBJ databases">
        <authorList>
            <person name="Kraege A."/>
            <person name="Thomma B."/>
        </authorList>
    </citation>
    <scope>NUCLEOTIDE SEQUENCE [LARGE SCALE GENOMIC DNA]</scope>
</reference>
<evidence type="ECO:0000313" key="2">
    <source>
        <dbReference type="EMBL" id="CAL5225165.1"/>
    </source>
</evidence>
<sequence>MDDPRRELPELGVVLFRGTRAEQEKLVHSLYTVASSFSHPFFNCIGRDEIAAAYDYFVHAHRKVAFTCDDIVFIEEKSLVVIFDFNPRFWPRWWPFGRHAYAPHYDIKLDLCKEQGRWRIVRQHMGVQQRTALTACVGHVMRTNLFKFASPQLLTDGYHELRPAQPHRQSR</sequence>
<evidence type="ECO:0000313" key="3">
    <source>
        <dbReference type="Proteomes" id="UP001497392"/>
    </source>
</evidence>
<proteinExistence type="predicted"/>
<dbReference type="InterPro" id="IPR032710">
    <property type="entry name" value="NTF2-like_dom_sf"/>
</dbReference>
<dbReference type="Pfam" id="PF24840">
    <property type="entry name" value="NTF2_SigF"/>
    <property type="match status" value="1"/>
</dbReference>
<organism evidence="2 3">
    <name type="scientific">Coccomyxa viridis</name>
    <dbReference type="NCBI Taxonomy" id="1274662"/>
    <lineage>
        <taxon>Eukaryota</taxon>
        <taxon>Viridiplantae</taxon>
        <taxon>Chlorophyta</taxon>
        <taxon>core chlorophytes</taxon>
        <taxon>Trebouxiophyceae</taxon>
        <taxon>Trebouxiophyceae incertae sedis</taxon>
        <taxon>Coccomyxaceae</taxon>
        <taxon>Coccomyxa</taxon>
    </lineage>
</organism>
<protein>
    <submittedName>
        <fullName evidence="2">G7946 protein</fullName>
    </submittedName>
</protein>
<evidence type="ECO:0000259" key="1">
    <source>
        <dbReference type="Pfam" id="PF24840"/>
    </source>
</evidence>
<accession>A0ABP1G377</accession>
<name>A0ABP1G377_9CHLO</name>